<evidence type="ECO:0000313" key="3">
    <source>
        <dbReference type="Proteomes" id="UP000050474"/>
    </source>
</evidence>
<dbReference type="Proteomes" id="UP000050474">
    <property type="component" value="Unassembled WGS sequence"/>
</dbReference>
<dbReference type="Pfam" id="PF05708">
    <property type="entry name" value="Peptidase_C92"/>
    <property type="match status" value="1"/>
</dbReference>
<accession>A0A0Q0C5X4</accession>
<reference evidence="2 4" key="2">
    <citation type="submission" date="2023-08" db="EMBL/GenBank/DDBJ databases">
        <title>Genomic and mutational analysis of Pseudomonas syringae pv. tagetis EB037 pathogenicity on sunflower.</title>
        <authorList>
            <person name="Maul J.E."/>
        </authorList>
    </citation>
    <scope>NUCLEOTIDE SEQUENCE [LARGE SCALE GENOMIC DNA]</scope>
    <source>
        <strain evidence="2 4">EB037_T1</strain>
    </source>
</reference>
<evidence type="ECO:0000313" key="2">
    <source>
        <dbReference type="EMBL" id="MFH7516050.1"/>
    </source>
</evidence>
<name>A0A0Q0C5X4_9PSED</name>
<dbReference type="GeneID" id="96219147"/>
<dbReference type="Proteomes" id="UP001610657">
    <property type="component" value="Unassembled WGS sequence"/>
</dbReference>
<protein>
    <submittedName>
        <fullName evidence="2">YiiX/YebB-like N1pC/P60 family cysteine hydrolase</fullName>
    </submittedName>
</protein>
<reference evidence="1 3" key="1">
    <citation type="submission" date="2015-09" db="EMBL/GenBank/DDBJ databases">
        <title>Genome announcement of multiple Pseudomonas syringae strains.</title>
        <authorList>
            <person name="Thakur S."/>
            <person name="Wang P.W."/>
            <person name="Gong Y."/>
            <person name="Weir B.S."/>
            <person name="Guttman D.S."/>
        </authorList>
    </citation>
    <scope>NUCLEOTIDE SEQUENCE [LARGE SCALE GENOMIC DNA]</scope>
    <source>
        <strain evidence="1 3">ICMP4091</strain>
    </source>
</reference>
<comment type="caution">
    <text evidence="1">The sequence shown here is derived from an EMBL/GenBank/DDBJ whole genome shotgun (WGS) entry which is preliminary data.</text>
</comment>
<dbReference type="Gene3D" id="3.90.1720.10">
    <property type="entry name" value="endopeptidase domain like (from Nostoc punctiforme)"/>
    <property type="match status" value="1"/>
</dbReference>
<dbReference type="EMBL" id="JAVCQK010000005">
    <property type="protein sequence ID" value="MFH7516050.1"/>
    <property type="molecule type" value="Genomic_DNA"/>
</dbReference>
<gene>
    <name evidence="1" type="ORF">ALO44_03608</name>
    <name evidence="2" type="ORF">RA271_12780</name>
</gene>
<evidence type="ECO:0000313" key="1">
    <source>
        <dbReference type="EMBL" id="KPY86815.1"/>
    </source>
</evidence>
<dbReference type="InterPro" id="IPR038765">
    <property type="entry name" value="Papain-like_cys_pep_sf"/>
</dbReference>
<sequence length="196" mass="21976">MFSHGDLLFTQIGAGDNAISAVTEGYRGARVNHVGVILINNKGTFVLEAFPPEVRVTQVDVHLKRSQDVQMKPRYICARLNEPYTKLIAPAVEYGLNRRNIPYDELYLTDASALYCSELVVDMFRYANADEVFFPEKPMSFRSPFTGEILPAWTAYYRQFGMEVPDGEPGSNPGDISKDSRLTIIEVAGKLTGYRP</sequence>
<dbReference type="SUPFAM" id="SSF54001">
    <property type="entry name" value="Cysteine proteinases"/>
    <property type="match status" value="1"/>
</dbReference>
<dbReference type="InterPro" id="IPR024453">
    <property type="entry name" value="Peptidase_C92"/>
</dbReference>
<dbReference type="EMBL" id="LJRM01000072">
    <property type="protein sequence ID" value="KPY86815.1"/>
    <property type="molecule type" value="Genomic_DNA"/>
</dbReference>
<evidence type="ECO:0000313" key="4">
    <source>
        <dbReference type="Proteomes" id="UP001610657"/>
    </source>
</evidence>
<dbReference type="AlphaFoldDB" id="A0A0Q0C5X4"/>
<dbReference type="RefSeq" id="WP_055005785.1">
    <property type="nucleotide sequence ID" value="NZ_CP092923.1"/>
</dbReference>
<proteinExistence type="predicted"/>
<organism evidence="1 3">
    <name type="scientific">Pseudomonas syringae pv. tagetis</name>
    <dbReference type="NCBI Taxonomy" id="129140"/>
    <lineage>
        <taxon>Bacteria</taxon>
        <taxon>Pseudomonadati</taxon>
        <taxon>Pseudomonadota</taxon>
        <taxon>Gammaproteobacteria</taxon>
        <taxon>Pseudomonadales</taxon>
        <taxon>Pseudomonadaceae</taxon>
        <taxon>Pseudomonas</taxon>
    </lineage>
</organism>
<keyword evidence="4" id="KW-1185">Reference proteome</keyword>
<dbReference type="PATRIC" id="fig|129140.3.peg.4708"/>